<evidence type="ECO:0008006" key="3">
    <source>
        <dbReference type="Google" id="ProtNLM"/>
    </source>
</evidence>
<dbReference type="Pfam" id="PF10923">
    <property type="entry name" value="BrxC_BrxD"/>
    <property type="match status" value="1"/>
</dbReference>
<dbReference type="RefSeq" id="WP_152590955.1">
    <property type="nucleotide sequence ID" value="NZ_CP045227.1"/>
</dbReference>
<dbReference type="InterPro" id="IPR021228">
    <property type="entry name" value="BrxD"/>
</dbReference>
<keyword evidence="2" id="KW-1185">Reference proteome</keyword>
<reference evidence="1 2" key="1">
    <citation type="submission" date="2019-10" db="EMBL/GenBank/DDBJ databases">
        <title>Genomic and transcriptomic insights into the perfect genentic adaptation of a filamentous nitrogen-fixing cyanobacterium to rice fields.</title>
        <authorList>
            <person name="Chen Z."/>
        </authorList>
    </citation>
    <scope>NUCLEOTIDE SEQUENCE [LARGE SCALE GENOMIC DNA]</scope>
    <source>
        <strain evidence="1">CCNUC1</strain>
    </source>
</reference>
<dbReference type="KEGG" id="nsh:GXM_07103"/>
<dbReference type="AlphaFoldDB" id="A0A5P8WCF8"/>
<gene>
    <name evidence="1" type="ORF">GXM_07103</name>
</gene>
<accession>A0A5P8WCF8</accession>
<evidence type="ECO:0000313" key="1">
    <source>
        <dbReference type="EMBL" id="QFS49609.1"/>
    </source>
</evidence>
<protein>
    <recommendedName>
        <fullName evidence="3">ATP-binding protein</fullName>
    </recommendedName>
</protein>
<sequence length="419" mass="47848">MERNFVQIIESLRKGIPPERGVDLYSVGNDKLIEGIKKFHLSGIKERGIIRFTSGSWGAGKTHFFRLLREVVFQNECLVSTVQLNADDAALNKFEKVFYSIVRNISTPESFSSDRTSEIAPFGQVLQESLAYLGTNKRLLSNHYSYTEYIKANEALMLERSIDIDFKKMVQKYWETFLPDAPDVVLQQQNREEILQWFSGEGNVATYRRRFDVNKIVNKDNAKLMLQSLAGFVQLSGYKGLVILFDEAEQAYSIMRKSSLRDAHNNLLSLINNIELLNGLFLIYATTPDFFTDPKHGIVIYGALAGRIGKPEPRKPRALDTIWNLDEVETGLADYQIAARKICNIYASAYPEAGLELPSLEKVENFVEDLFDIHPALSGVRFWRILVTALVTYFDDHLEGEIRTAETIYGDVMDRLREE</sequence>
<organism evidence="1 2">
    <name type="scientific">Nostoc sphaeroides CCNUC1</name>
    <dbReference type="NCBI Taxonomy" id="2653204"/>
    <lineage>
        <taxon>Bacteria</taxon>
        <taxon>Bacillati</taxon>
        <taxon>Cyanobacteriota</taxon>
        <taxon>Cyanophyceae</taxon>
        <taxon>Nostocales</taxon>
        <taxon>Nostocaceae</taxon>
        <taxon>Nostoc</taxon>
    </lineage>
</organism>
<proteinExistence type="predicted"/>
<name>A0A5P8WCF8_9NOSO</name>
<dbReference type="Proteomes" id="UP000326678">
    <property type="component" value="Chromosome Gxm2"/>
</dbReference>
<evidence type="ECO:0000313" key="2">
    <source>
        <dbReference type="Proteomes" id="UP000326678"/>
    </source>
</evidence>
<dbReference type="EMBL" id="CP045227">
    <property type="protein sequence ID" value="QFS49609.1"/>
    <property type="molecule type" value="Genomic_DNA"/>
</dbReference>